<reference evidence="2 3" key="1">
    <citation type="journal article" date="2019" name="Commun. Biol.">
        <title>The bagworm genome reveals a unique fibroin gene that provides high tensile strength.</title>
        <authorList>
            <person name="Kono N."/>
            <person name="Nakamura H."/>
            <person name="Ohtoshi R."/>
            <person name="Tomita M."/>
            <person name="Numata K."/>
            <person name="Arakawa K."/>
        </authorList>
    </citation>
    <scope>NUCLEOTIDE SEQUENCE [LARGE SCALE GENOMIC DNA]</scope>
</reference>
<protein>
    <submittedName>
        <fullName evidence="2">Uncharacterized protein</fullName>
    </submittedName>
</protein>
<feature type="region of interest" description="Disordered" evidence="1">
    <location>
        <begin position="80"/>
        <end position="119"/>
    </location>
</feature>
<proteinExistence type="predicted"/>
<name>A0A4C1XV35_EUMVA</name>
<sequence length="119" mass="13524">MYTKLTKLQDNPYRWTYETIKQGYEIKSNHALTRDTAKRLFRDRVTSQLPRRPAAARVSLVIRRHDIRPAMYTWRTNGALAAPSAGRPPAPTAPLRVSTDSEETSCPPDPPTITLDQSF</sequence>
<evidence type="ECO:0000256" key="1">
    <source>
        <dbReference type="SAM" id="MobiDB-lite"/>
    </source>
</evidence>
<dbReference type="EMBL" id="BGZK01000947">
    <property type="protein sequence ID" value="GBP66079.1"/>
    <property type="molecule type" value="Genomic_DNA"/>
</dbReference>
<gene>
    <name evidence="2" type="ORF">EVAR_37541_1</name>
</gene>
<evidence type="ECO:0000313" key="2">
    <source>
        <dbReference type="EMBL" id="GBP66079.1"/>
    </source>
</evidence>
<dbReference type="AlphaFoldDB" id="A0A4C1XV35"/>
<dbReference type="Proteomes" id="UP000299102">
    <property type="component" value="Unassembled WGS sequence"/>
</dbReference>
<organism evidence="2 3">
    <name type="scientific">Eumeta variegata</name>
    <name type="common">Bagworm moth</name>
    <name type="synonym">Eumeta japonica</name>
    <dbReference type="NCBI Taxonomy" id="151549"/>
    <lineage>
        <taxon>Eukaryota</taxon>
        <taxon>Metazoa</taxon>
        <taxon>Ecdysozoa</taxon>
        <taxon>Arthropoda</taxon>
        <taxon>Hexapoda</taxon>
        <taxon>Insecta</taxon>
        <taxon>Pterygota</taxon>
        <taxon>Neoptera</taxon>
        <taxon>Endopterygota</taxon>
        <taxon>Lepidoptera</taxon>
        <taxon>Glossata</taxon>
        <taxon>Ditrysia</taxon>
        <taxon>Tineoidea</taxon>
        <taxon>Psychidae</taxon>
        <taxon>Oiketicinae</taxon>
        <taxon>Eumeta</taxon>
    </lineage>
</organism>
<accession>A0A4C1XV35</accession>
<evidence type="ECO:0000313" key="3">
    <source>
        <dbReference type="Proteomes" id="UP000299102"/>
    </source>
</evidence>
<comment type="caution">
    <text evidence="2">The sequence shown here is derived from an EMBL/GenBank/DDBJ whole genome shotgun (WGS) entry which is preliminary data.</text>
</comment>
<keyword evidence="3" id="KW-1185">Reference proteome</keyword>